<name>A0A1W2A633_9FIRM</name>
<evidence type="ECO:0000313" key="1">
    <source>
        <dbReference type="EMBL" id="SMC56127.1"/>
    </source>
</evidence>
<organism evidence="1 2">
    <name type="scientific">Papillibacter cinnamivorans DSM 12816</name>
    <dbReference type="NCBI Taxonomy" id="1122930"/>
    <lineage>
        <taxon>Bacteria</taxon>
        <taxon>Bacillati</taxon>
        <taxon>Bacillota</taxon>
        <taxon>Clostridia</taxon>
        <taxon>Eubacteriales</taxon>
        <taxon>Oscillospiraceae</taxon>
        <taxon>Papillibacter</taxon>
    </lineage>
</organism>
<accession>A0A1W2A633</accession>
<gene>
    <name evidence="1" type="ORF">SAMN02745168_1544</name>
</gene>
<reference evidence="1 2" key="1">
    <citation type="submission" date="2017-04" db="EMBL/GenBank/DDBJ databases">
        <authorList>
            <person name="Afonso C.L."/>
            <person name="Miller P.J."/>
            <person name="Scott M.A."/>
            <person name="Spackman E."/>
            <person name="Goraichik I."/>
            <person name="Dimitrov K.M."/>
            <person name="Suarez D.L."/>
            <person name="Swayne D.E."/>
        </authorList>
    </citation>
    <scope>NUCLEOTIDE SEQUENCE [LARGE SCALE GENOMIC DNA]</scope>
    <source>
        <strain evidence="1 2">DSM 12816</strain>
    </source>
</reference>
<protein>
    <recommendedName>
        <fullName evidence="3">DGC domain-containing protein</fullName>
    </recommendedName>
</protein>
<proteinExistence type="predicted"/>
<dbReference type="STRING" id="1122930.SAMN02745168_1544"/>
<dbReference type="EMBL" id="FWXW01000003">
    <property type="protein sequence ID" value="SMC56127.1"/>
    <property type="molecule type" value="Genomic_DNA"/>
</dbReference>
<evidence type="ECO:0008006" key="3">
    <source>
        <dbReference type="Google" id="ProtNLM"/>
    </source>
</evidence>
<sequence>METLRVGIKYCGNCNPQMNGPALVQVLRDNMPDTLFLPYDDPRRDVLLVVSSCPVDCATRPQVPGPEVSVAGFSVNRVSCGEDELPGAVMRALESFRPSRPGNNEPAVGAE</sequence>
<dbReference type="RefSeq" id="WP_084234171.1">
    <property type="nucleotide sequence ID" value="NZ_FWXW01000003.1"/>
</dbReference>
<evidence type="ECO:0000313" key="2">
    <source>
        <dbReference type="Proteomes" id="UP000192790"/>
    </source>
</evidence>
<keyword evidence="2" id="KW-1185">Reference proteome</keyword>
<dbReference type="Proteomes" id="UP000192790">
    <property type="component" value="Unassembled WGS sequence"/>
</dbReference>
<dbReference type="AlphaFoldDB" id="A0A1W2A633"/>
<dbReference type="OrthoDB" id="9801625at2"/>